<dbReference type="KEGG" id="nwa:Nwat_0214"/>
<feature type="transmembrane region" description="Helical" evidence="1">
    <location>
        <begin position="70"/>
        <end position="90"/>
    </location>
</feature>
<name>D8K8X5_NITWC</name>
<feature type="transmembrane region" description="Helical" evidence="1">
    <location>
        <begin position="173"/>
        <end position="193"/>
    </location>
</feature>
<keyword evidence="1" id="KW-1133">Transmembrane helix</keyword>
<dbReference type="InterPro" id="IPR007038">
    <property type="entry name" value="HupE_UreJ"/>
</dbReference>
<keyword evidence="2" id="KW-0732">Signal</keyword>
<dbReference type="OrthoDB" id="9808192at2"/>
<feature type="chain" id="PRO_5003116755" evidence="2">
    <location>
        <begin position="22"/>
        <end position="194"/>
    </location>
</feature>
<dbReference type="HOGENOM" id="CLU_088877_0_1_6"/>
<reference evidence="3 4" key="1">
    <citation type="submission" date="2010-06" db="EMBL/GenBank/DDBJ databases">
        <title>Complete sequence of chromosome of Nitrosococcus watsoni C-113.</title>
        <authorList>
            <consortium name="US DOE Joint Genome Institute"/>
            <person name="Lucas S."/>
            <person name="Copeland A."/>
            <person name="Lapidus A."/>
            <person name="Cheng J.-F."/>
            <person name="Bruce D."/>
            <person name="Goodwin L."/>
            <person name="Pitluck S."/>
            <person name="Malfatti S.A."/>
            <person name="Chain P.S.G."/>
            <person name="Land M."/>
            <person name="Hauser L."/>
            <person name="Kyrpides N."/>
            <person name="Ivanova N."/>
            <person name="Cambell M.A."/>
            <person name="Heidelberg J.F."/>
            <person name="Klotz M.G."/>
            <person name="Woyke T."/>
        </authorList>
    </citation>
    <scope>NUCLEOTIDE SEQUENCE [LARGE SCALE GENOMIC DNA]</scope>
    <source>
        <strain evidence="3 4">C-113</strain>
    </source>
</reference>
<protein>
    <submittedName>
        <fullName evidence="3">HupE/UreJ protein</fullName>
    </submittedName>
</protein>
<evidence type="ECO:0000256" key="1">
    <source>
        <dbReference type="SAM" id="Phobius"/>
    </source>
</evidence>
<feature type="transmembrane region" description="Helical" evidence="1">
    <location>
        <begin position="37"/>
        <end position="58"/>
    </location>
</feature>
<dbReference type="Proteomes" id="UP000000393">
    <property type="component" value="Chromosome"/>
</dbReference>
<dbReference type="Pfam" id="PF04955">
    <property type="entry name" value="HupE_UreJ"/>
    <property type="match status" value="1"/>
</dbReference>
<keyword evidence="1" id="KW-0472">Membrane</keyword>
<keyword evidence="1" id="KW-0812">Transmembrane</keyword>
<keyword evidence="4" id="KW-1185">Reference proteome</keyword>
<dbReference type="eggNOG" id="COG2370">
    <property type="taxonomic scope" value="Bacteria"/>
</dbReference>
<organism evidence="3 4">
    <name type="scientific">Nitrosococcus watsoni (strain C-113)</name>
    <dbReference type="NCBI Taxonomy" id="105559"/>
    <lineage>
        <taxon>Bacteria</taxon>
        <taxon>Pseudomonadati</taxon>
        <taxon>Pseudomonadota</taxon>
        <taxon>Gammaproteobacteria</taxon>
        <taxon>Chromatiales</taxon>
        <taxon>Chromatiaceae</taxon>
        <taxon>Nitrosococcus</taxon>
    </lineage>
</organism>
<evidence type="ECO:0000313" key="4">
    <source>
        <dbReference type="Proteomes" id="UP000000393"/>
    </source>
</evidence>
<feature type="signal peptide" evidence="2">
    <location>
        <begin position="1"/>
        <end position="21"/>
    </location>
</feature>
<dbReference type="EMBL" id="CP002086">
    <property type="protein sequence ID" value="ADJ27185.1"/>
    <property type="molecule type" value="Genomic_DNA"/>
</dbReference>
<evidence type="ECO:0000313" key="3">
    <source>
        <dbReference type="EMBL" id="ADJ27185.1"/>
    </source>
</evidence>
<evidence type="ECO:0000256" key="2">
    <source>
        <dbReference type="SAM" id="SignalP"/>
    </source>
</evidence>
<proteinExistence type="predicted"/>
<sequence>MKTKKYLSILALLLFSGIALAHPGHTEHDLSGFISGLLHPLTGLDHLLAMFAVGLWAAQQQGKARLVVPATFILAMLFAGLSAAYLGITLPFVENAIAVSVLALGLLVALAIRLPLFVAILGTALFAVNHGYAHGVEIPVLASPAGFAMGFVLATMALHAIGFGLVSFLPPRFAPLIRMLGTCSAGAGLWLLAS</sequence>
<dbReference type="STRING" id="105559.Nwat_0214"/>
<feature type="transmembrane region" description="Helical" evidence="1">
    <location>
        <begin position="96"/>
        <end position="128"/>
    </location>
</feature>
<dbReference type="AlphaFoldDB" id="D8K8X5"/>
<dbReference type="PIRSF" id="PIRSF016919">
    <property type="entry name" value="HupE_UreJ"/>
    <property type="match status" value="1"/>
</dbReference>
<dbReference type="RefSeq" id="WP_013219296.1">
    <property type="nucleotide sequence ID" value="NC_014315.1"/>
</dbReference>
<feature type="transmembrane region" description="Helical" evidence="1">
    <location>
        <begin position="140"/>
        <end position="161"/>
    </location>
</feature>
<accession>D8K8X5</accession>
<gene>
    <name evidence="3" type="ordered locus">Nwat_0214</name>
</gene>